<protein>
    <submittedName>
        <fullName evidence="1">Uncharacterized protein</fullName>
    </submittedName>
</protein>
<evidence type="ECO:0000313" key="2">
    <source>
        <dbReference type="Proteomes" id="UP000056750"/>
    </source>
</evidence>
<accession>A0ABN4LI08</accession>
<proteinExistence type="predicted"/>
<dbReference type="EMBL" id="CP013926">
    <property type="protein sequence ID" value="AMJ73198.1"/>
    <property type="molecule type" value="Genomic_DNA"/>
</dbReference>
<organism evidence="1 2">
    <name type="scientific">Alteromonas stellipolaris</name>
    <dbReference type="NCBI Taxonomy" id="233316"/>
    <lineage>
        <taxon>Bacteria</taxon>
        <taxon>Pseudomonadati</taxon>
        <taxon>Pseudomonadota</taxon>
        <taxon>Gammaproteobacteria</taxon>
        <taxon>Alteromonadales</taxon>
        <taxon>Alteromonadaceae</taxon>
        <taxon>Alteromonas/Salinimonas group</taxon>
        <taxon>Alteromonas</taxon>
    </lineage>
</organism>
<keyword evidence="2" id="KW-1185">Reference proteome</keyword>
<evidence type="ECO:0000313" key="1">
    <source>
        <dbReference type="EMBL" id="AMJ73198.1"/>
    </source>
</evidence>
<name>A0ABN4LI08_9ALTE</name>
<sequence length="149" mass="16385">MDFVAFNYFPPNKEEYIKGIAEAISASGIQLTHLGKNDPPRKWSGSAEEIYDVLSGGNDKTNYTFAKDSKNKVDIDFSLGNCPEAITSTISISGKSKEVVERLCLHFSKYVNSFLCISGQLGLGAAQQWTYLLQNDHCPASILDQVKNA</sequence>
<reference evidence="1 2" key="1">
    <citation type="submission" date="2015-12" db="EMBL/GenBank/DDBJ databases">
        <title>Intraspecies pangenome expansion in the marine bacterium Alteromonas.</title>
        <authorList>
            <person name="Lopez-Perez M."/>
            <person name="Rodriguez-Valera F."/>
        </authorList>
    </citation>
    <scope>NUCLEOTIDE SEQUENCE [LARGE SCALE GENOMIC DNA]</scope>
    <source>
        <strain evidence="1 2">LMG 21861</strain>
    </source>
</reference>
<dbReference type="Proteomes" id="UP000056750">
    <property type="component" value="Chromosome"/>
</dbReference>
<gene>
    <name evidence="1" type="ORF">AVL57_03910</name>
</gene>
<dbReference type="RefSeq" id="WP_057794150.1">
    <property type="nucleotide sequence ID" value="NZ_CP013926.1"/>
</dbReference>